<dbReference type="GO" id="GO:0003700">
    <property type="term" value="F:DNA-binding transcription factor activity"/>
    <property type="evidence" value="ECO:0007669"/>
    <property type="project" value="TreeGrafter"/>
</dbReference>
<evidence type="ECO:0000313" key="5">
    <source>
        <dbReference type="EMBL" id="RKD28896.1"/>
    </source>
</evidence>
<keyword evidence="3" id="KW-0804">Transcription</keyword>
<dbReference type="SMART" id="SM00354">
    <property type="entry name" value="HTH_LACI"/>
    <property type="match status" value="1"/>
</dbReference>
<organism evidence="5 6">
    <name type="scientific">Lacrimispora algidixylanolytica</name>
    <dbReference type="NCBI Taxonomy" id="94868"/>
    <lineage>
        <taxon>Bacteria</taxon>
        <taxon>Bacillati</taxon>
        <taxon>Bacillota</taxon>
        <taxon>Clostridia</taxon>
        <taxon>Lachnospirales</taxon>
        <taxon>Lachnospiraceae</taxon>
        <taxon>Lacrimispora</taxon>
    </lineage>
</organism>
<dbReference type="CDD" id="cd06267">
    <property type="entry name" value="PBP1_LacI_sugar_binding-like"/>
    <property type="match status" value="1"/>
</dbReference>
<keyword evidence="2" id="KW-0238">DNA-binding</keyword>
<accession>A0A419SUM6</accession>
<dbReference type="PANTHER" id="PTHR30146:SF109">
    <property type="entry name" value="HTH-TYPE TRANSCRIPTIONAL REGULATOR GALS"/>
    <property type="match status" value="1"/>
</dbReference>
<dbReference type="Gene3D" id="1.10.260.40">
    <property type="entry name" value="lambda repressor-like DNA-binding domains"/>
    <property type="match status" value="1"/>
</dbReference>
<dbReference type="CDD" id="cd01392">
    <property type="entry name" value="HTH_LacI"/>
    <property type="match status" value="1"/>
</dbReference>
<evidence type="ECO:0000313" key="6">
    <source>
        <dbReference type="Proteomes" id="UP000284277"/>
    </source>
</evidence>
<dbReference type="PROSITE" id="PS50932">
    <property type="entry name" value="HTH_LACI_2"/>
    <property type="match status" value="1"/>
</dbReference>
<dbReference type="PRINTS" id="PR00036">
    <property type="entry name" value="HTHLACI"/>
</dbReference>
<evidence type="ECO:0000256" key="2">
    <source>
        <dbReference type="ARBA" id="ARBA00023125"/>
    </source>
</evidence>
<dbReference type="InterPro" id="IPR000843">
    <property type="entry name" value="HTH_LacI"/>
</dbReference>
<evidence type="ECO:0000256" key="1">
    <source>
        <dbReference type="ARBA" id="ARBA00023015"/>
    </source>
</evidence>
<evidence type="ECO:0000259" key="4">
    <source>
        <dbReference type="PROSITE" id="PS50932"/>
    </source>
</evidence>
<sequence>MAVTIKDVAREADVSIATVSKILNNKPYISESTTQHVKEVMKRLNYHPNAQASNFKYKRSGNIVFLAVTELHTAFHNPHMFEILCGAQNVIRNKDYNLPFMGVSDTQDAYESVKKIVGCNTADGILVHGSATSRPLVDFLVKNNFPHIIIGRPPFASSTCWIDTNNRVSGQMAMEYLEECGYTQIAFIGGPKSDEISRHRLQGFVSYMNINRLTIQDDFIKYGTYTKESGFLMMEELLCQPTLPDAVICENNQIAMGAVHAAEKHQLSIPKDMGLITFDDYPLSQLIDPPLTVIDIDVHEIGRQAASILLQKINNPALQVQSFVTLPNLIIRSSTQNQNKMSHSLI</sequence>
<dbReference type="Pfam" id="PF00356">
    <property type="entry name" value="LacI"/>
    <property type="match status" value="1"/>
</dbReference>
<dbReference type="Proteomes" id="UP000284277">
    <property type="component" value="Unassembled WGS sequence"/>
</dbReference>
<evidence type="ECO:0000256" key="3">
    <source>
        <dbReference type="ARBA" id="ARBA00023163"/>
    </source>
</evidence>
<dbReference type="SUPFAM" id="SSF53822">
    <property type="entry name" value="Periplasmic binding protein-like I"/>
    <property type="match status" value="1"/>
</dbReference>
<dbReference type="Pfam" id="PF13377">
    <property type="entry name" value="Peripla_BP_3"/>
    <property type="match status" value="1"/>
</dbReference>
<comment type="caution">
    <text evidence="5">The sequence shown here is derived from an EMBL/GenBank/DDBJ whole genome shotgun (WGS) entry which is preliminary data.</text>
</comment>
<dbReference type="GO" id="GO:0000976">
    <property type="term" value="F:transcription cis-regulatory region binding"/>
    <property type="evidence" value="ECO:0007669"/>
    <property type="project" value="TreeGrafter"/>
</dbReference>
<feature type="domain" description="HTH lacI-type" evidence="4">
    <location>
        <begin position="3"/>
        <end position="57"/>
    </location>
</feature>
<dbReference type="Gene3D" id="3.40.50.2300">
    <property type="match status" value="2"/>
</dbReference>
<dbReference type="RefSeq" id="WP_120198340.1">
    <property type="nucleotide sequence ID" value="NZ_MCIA01000033.1"/>
</dbReference>
<dbReference type="OrthoDB" id="9788209at2"/>
<gene>
    <name evidence="5" type="ORF">BET01_09140</name>
</gene>
<keyword evidence="6" id="KW-1185">Reference proteome</keyword>
<dbReference type="PROSITE" id="PS00356">
    <property type="entry name" value="HTH_LACI_1"/>
    <property type="match status" value="1"/>
</dbReference>
<name>A0A419SUM6_9FIRM</name>
<dbReference type="InterPro" id="IPR046335">
    <property type="entry name" value="LacI/GalR-like_sensor"/>
</dbReference>
<dbReference type="InterPro" id="IPR010982">
    <property type="entry name" value="Lambda_DNA-bd_dom_sf"/>
</dbReference>
<proteinExistence type="predicted"/>
<reference evidence="5 6" key="1">
    <citation type="submission" date="2016-08" db="EMBL/GenBank/DDBJ databases">
        <title>A new outlook on sporulation: Clostridium algidixylanolyticum.</title>
        <authorList>
            <person name="Poppleton D.I."/>
            <person name="Gribaldo S."/>
        </authorList>
    </citation>
    <scope>NUCLEOTIDE SEQUENCE [LARGE SCALE GENOMIC DNA]</scope>
    <source>
        <strain evidence="5 6">SPL73</strain>
    </source>
</reference>
<dbReference type="SUPFAM" id="SSF47413">
    <property type="entry name" value="lambda repressor-like DNA-binding domains"/>
    <property type="match status" value="1"/>
</dbReference>
<dbReference type="InterPro" id="IPR028082">
    <property type="entry name" value="Peripla_BP_I"/>
</dbReference>
<dbReference type="PANTHER" id="PTHR30146">
    <property type="entry name" value="LACI-RELATED TRANSCRIPTIONAL REPRESSOR"/>
    <property type="match status" value="1"/>
</dbReference>
<dbReference type="EMBL" id="MCIA01000033">
    <property type="protein sequence ID" value="RKD28896.1"/>
    <property type="molecule type" value="Genomic_DNA"/>
</dbReference>
<dbReference type="AlphaFoldDB" id="A0A419SUM6"/>
<protein>
    <recommendedName>
        <fullName evidence="4">HTH lacI-type domain-containing protein</fullName>
    </recommendedName>
</protein>
<keyword evidence="1" id="KW-0805">Transcription regulation</keyword>